<sequence>MPRATKVETQSDLIYAAEALLAASIALEDDPETEQMALFEDQEAYDADLLADNTSDLLDITVLNWMEIAQQMTGDGSRGPYDKIPKSVDFFLDERDMFDWVVVLLCENPIFKSMGRRPQCHIKYQLGCFLICYGTYGSDTLGTAQKLSIGLGTVILYCGRVHSKQKLAIKTRIEDMSGFSKCLGAGDGSLINFDEIPMVDYMSQKKRFRTNIQATCDHKKHFTSFELSWPGSVPDVKIFKSSDLWMRHHLYFENGRFPSLRRMGPHQKIEDIYRTTETIMVLHNMAIDCNDHPNNMWQIDENFDDQDNNGIGDEELIVHDVMGEAQVPAYETDNYLKE</sequence>
<evidence type="ECO:0000313" key="2">
    <source>
        <dbReference type="Proteomes" id="UP001218218"/>
    </source>
</evidence>
<dbReference type="EMBL" id="JARIHO010000068">
    <property type="protein sequence ID" value="KAJ7314285.1"/>
    <property type="molecule type" value="Genomic_DNA"/>
</dbReference>
<accession>A0AAD7EDG0</accession>
<comment type="caution">
    <text evidence="1">The sequence shown here is derived from an EMBL/GenBank/DDBJ whole genome shotgun (WGS) entry which is preliminary data.</text>
</comment>
<proteinExistence type="predicted"/>
<protein>
    <recommendedName>
        <fullName evidence="3">DDE Tnp4 domain-containing protein</fullName>
    </recommendedName>
</protein>
<name>A0AAD7EDG0_9AGAR</name>
<reference evidence="1" key="1">
    <citation type="submission" date="2023-03" db="EMBL/GenBank/DDBJ databases">
        <title>Massive genome expansion in bonnet fungi (Mycena s.s.) driven by repeated elements and novel gene families across ecological guilds.</title>
        <authorList>
            <consortium name="Lawrence Berkeley National Laboratory"/>
            <person name="Harder C.B."/>
            <person name="Miyauchi S."/>
            <person name="Viragh M."/>
            <person name="Kuo A."/>
            <person name="Thoen E."/>
            <person name="Andreopoulos B."/>
            <person name="Lu D."/>
            <person name="Skrede I."/>
            <person name="Drula E."/>
            <person name="Henrissat B."/>
            <person name="Morin E."/>
            <person name="Kohler A."/>
            <person name="Barry K."/>
            <person name="LaButti K."/>
            <person name="Morin E."/>
            <person name="Salamov A."/>
            <person name="Lipzen A."/>
            <person name="Mereny Z."/>
            <person name="Hegedus B."/>
            <person name="Baldrian P."/>
            <person name="Stursova M."/>
            <person name="Weitz H."/>
            <person name="Taylor A."/>
            <person name="Grigoriev I.V."/>
            <person name="Nagy L.G."/>
            <person name="Martin F."/>
            <person name="Kauserud H."/>
        </authorList>
    </citation>
    <scope>NUCLEOTIDE SEQUENCE</scope>
    <source>
        <strain evidence="1">CBHHK002</strain>
    </source>
</reference>
<evidence type="ECO:0008006" key="3">
    <source>
        <dbReference type="Google" id="ProtNLM"/>
    </source>
</evidence>
<gene>
    <name evidence="1" type="ORF">DFH08DRAFT_821639</name>
</gene>
<dbReference type="AlphaFoldDB" id="A0AAD7EDG0"/>
<dbReference type="Proteomes" id="UP001218218">
    <property type="component" value="Unassembled WGS sequence"/>
</dbReference>
<keyword evidence="2" id="KW-1185">Reference proteome</keyword>
<evidence type="ECO:0000313" key="1">
    <source>
        <dbReference type="EMBL" id="KAJ7314285.1"/>
    </source>
</evidence>
<organism evidence="1 2">
    <name type="scientific">Mycena albidolilacea</name>
    <dbReference type="NCBI Taxonomy" id="1033008"/>
    <lineage>
        <taxon>Eukaryota</taxon>
        <taxon>Fungi</taxon>
        <taxon>Dikarya</taxon>
        <taxon>Basidiomycota</taxon>
        <taxon>Agaricomycotina</taxon>
        <taxon>Agaricomycetes</taxon>
        <taxon>Agaricomycetidae</taxon>
        <taxon>Agaricales</taxon>
        <taxon>Marasmiineae</taxon>
        <taxon>Mycenaceae</taxon>
        <taxon>Mycena</taxon>
    </lineage>
</organism>